<gene>
    <name evidence="2" type="ORF">TSG867_LOCUS3458</name>
</gene>
<dbReference type="Proteomes" id="UP000663862">
    <property type="component" value="Unassembled WGS sequence"/>
</dbReference>
<name>A0A820F8D3_9BILA</name>
<comment type="caution">
    <text evidence="2">The sequence shown here is derived from an EMBL/GenBank/DDBJ whole genome shotgun (WGS) entry which is preliminary data.</text>
</comment>
<evidence type="ECO:0000256" key="1">
    <source>
        <dbReference type="SAM" id="Phobius"/>
    </source>
</evidence>
<organism evidence="2 3">
    <name type="scientific">Rotaria socialis</name>
    <dbReference type="NCBI Taxonomy" id="392032"/>
    <lineage>
        <taxon>Eukaryota</taxon>
        <taxon>Metazoa</taxon>
        <taxon>Spiralia</taxon>
        <taxon>Gnathifera</taxon>
        <taxon>Rotifera</taxon>
        <taxon>Eurotatoria</taxon>
        <taxon>Bdelloidea</taxon>
        <taxon>Philodinida</taxon>
        <taxon>Philodinidae</taxon>
        <taxon>Rotaria</taxon>
    </lineage>
</organism>
<dbReference type="EMBL" id="CAJOBQ010000103">
    <property type="protein sequence ID" value="CAF4257060.1"/>
    <property type="molecule type" value="Genomic_DNA"/>
</dbReference>
<evidence type="ECO:0000313" key="2">
    <source>
        <dbReference type="EMBL" id="CAF4257060.1"/>
    </source>
</evidence>
<keyword evidence="1" id="KW-0812">Transmembrane</keyword>
<evidence type="ECO:0000313" key="3">
    <source>
        <dbReference type="Proteomes" id="UP000663862"/>
    </source>
</evidence>
<reference evidence="2" key="1">
    <citation type="submission" date="2021-02" db="EMBL/GenBank/DDBJ databases">
        <authorList>
            <person name="Nowell W R."/>
        </authorList>
    </citation>
    <scope>NUCLEOTIDE SEQUENCE</scope>
</reference>
<proteinExistence type="predicted"/>
<protein>
    <submittedName>
        <fullName evidence="2">Uncharacterized protein</fullName>
    </submittedName>
</protein>
<keyword evidence="1" id="KW-1133">Transmembrane helix</keyword>
<sequence length="76" mass="8283">MCRATSSEEVFDYVSMNNFDNPQVLQNETITSSSLPNDNLKAKNYMHITIPTLAAGMIGASVGILLGCLVMKCKIQ</sequence>
<keyword evidence="1" id="KW-0472">Membrane</keyword>
<dbReference type="AlphaFoldDB" id="A0A820F8D3"/>
<feature type="transmembrane region" description="Helical" evidence="1">
    <location>
        <begin position="45"/>
        <end position="70"/>
    </location>
</feature>
<accession>A0A820F8D3</accession>